<proteinExistence type="predicted"/>
<dbReference type="eggNOG" id="COG1859">
    <property type="taxonomic scope" value="Bacteria"/>
</dbReference>
<evidence type="ECO:0000313" key="3">
    <source>
        <dbReference type="Proteomes" id="UP000009047"/>
    </source>
</evidence>
<dbReference type="HOGENOM" id="CLU_052998_4_1_7"/>
<evidence type="ECO:0000313" key="2">
    <source>
        <dbReference type="EMBL" id="ADK86011.1"/>
    </source>
</evidence>
<dbReference type="InterPro" id="IPR042081">
    <property type="entry name" value="RNA_2'-PTrans_C"/>
</dbReference>
<dbReference type="GO" id="GO:0016740">
    <property type="term" value="F:transferase activity"/>
    <property type="evidence" value="ECO:0007669"/>
    <property type="project" value="InterPro"/>
</dbReference>
<dbReference type="KEGG" id="dbr:Deba_2657"/>
<feature type="compositionally biased region" description="Basic and acidic residues" evidence="1">
    <location>
        <begin position="194"/>
        <end position="208"/>
    </location>
</feature>
<dbReference type="Proteomes" id="UP000009047">
    <property type="component" value="Chromosome"/>
</dbReference>
<dbReference type="Pfam" id="PF01885">
    <property type="entry name" value="PTS_2-RNA"/>
    <property type="match status" value="1"/>
</dbReference>
<reference evidence="2 3" key="1">
    <citation type="journal article" date="2010" name="Stand. Genomic Sci.">
        <title>Complete genome sequence of Desulfarculus baarsii type strain (2st14).</title>
        <authorList>
            <person name="Sun H."/>
            <person name="Spring S."/>
            <person name="Lapidus A."/>
            <person name="Davenport K."/>
            <person name="Del Rio T.G."/>
            <person name="Tice H."/>
            <person name="Nolan M."/>
            <person name="Copeland A."/>
            <person name="Cheng J.F."/>
            <person name="Lucas S."/>
            <person name="Tapia R."/>
            <person name="Goodwin L."/>
            <person name="Pitluck S."/>
            <person name="Ivanova N."/>
            <person name="Pagani I."/>
            <person name="Mavromatis K."/>
            <person name="Ovchinnikova G."/>
            <person name="Pati A."/>
            <person name="Chen A."/>
            <person name="Palaniappan K."/>
            <person name="Hauser L."/>
            <person name="Chang Y.J."/>
            <person name="Jeffries C.D."/>
            <person name="Detter J.C."/>
            <person name="Han C."/>
            <person name="Rohde M."/>
            <person name="Brambilla E."/>
            <person name="Goker M."/>
            <person name="Woyke T."/>
            <person name="Bristow J."/>
            <person name="Eisen J.A."/>
            <person name="Markowitz V."/>
            <person name="Hugenholtz P."/>
            <person name="Kyrpides N.C."/>
            <person name="Klenk H.P."/>
            <person name="Land M."/>
        </authorList>
    </citation>
    <scope>NUCLEOTIDE SEQUENCE [LARGE SCALE GENOMIC DNA]</scope>
    <source>
        <strain evidence="3">ATCC 33931 / DSM 2075 / LMG 7858 / VKM B-1802 / 2st14</strain>
    </source>
</reference>
<accession>E1QKB8</accession>
<feature type="region of interest" description="Disordered" evidence="1">
    <location>
        <begin position="237"/>
        <end position="256"/>
    </location>
</feature>
<sequence length="256" mass="29000">MTRRLEQKEEALARMLRYILGVCPAELALLPDAEGWVRQKDLLAALHGEDGWKHVRQTMLTDMADRLASDVFEADDTRIRCRQRSYAPPNPEAKPPAHLYYGARRRAYPVIRERGLDADDGPGLIVCADSQRALAIGRRRDAEPVLVTIQARLAQENGAALAAWGEEGLFVAQWIDAQFLMGPPLPDKPLPKPVSREKKKEKAARLEEVTVGQPQQPPGSFVVNLIDAEKPYKQKGLRKDIDWKKERRKDRRRGED</sequence>
<dbReference type="Gene3D" id="1.10.10.970">
    <property type="entry name" value="RNA 2'-phosphotransferase, Tpt1/KptA family, N-terminal domain"/>
    <property type="match status" value="1"/>
</dbReference>
<organism evidence="2 3">
    <name type="scientific">Desulfarculus baarsii (strain ATCC 33931 / DSM 2075 / LMG 7858 / VKM B-1802 / 2st14)</name>
    <dbReference type="NCBI Taxonomy" id="644282"/>
    <lineage>
        <taxon>Bacteria</taxon>
        <taxon>Pseudomonadati</taxon>
        <taxon>Thermodesulfobacteriota</taxon>
        <taxon>Desulfarculia</taxon>
        <taxon>Desulfarculales</taxon>
        <taxon>Desulfarculaceae</taxon>
        <taxon>Desulfarculus</taxon>
    </lineage>
</organism>
<dbReference type="STRING" id="644282.Deba_2657"/>
<dbReference type="RefSeq" id="WP_013259450.1">
    <property type="nucleotide sequence ID" value="NC_014365.1"/>
</dbReference>
<dbReference type="InterPro" id="IPR042080">
    <property type="entry name" value="RNA_2'-PTrans_N"/>
</dbReference>
<keyword evidence="3" id="KW-1185">Reference proteome</keyword>
<dbReference type="SUPFAM" id="SSF56399">
    <property type="entry name" value="ADP-ribosylation"/>
    <property type="match status" value="1"/>
</dbReference>
<dbReference type="Gene3D" id="3.20.170.30">
    <property type="match status" value="1"/>
</dbReference>
<protein>
    <submittedName>
        <fullName evidence="2">Phosphotransferase KptA/Tpt1</fullName>
    </submittedName>
</protein>
<dbReference type="OrthoDB" id="4537997at2"/>
<dbReference type="AlphaFoldDB" id="E1QKB8"/>
<dbReference type="EMBL" id="CP002085">
    <property type="protein sequence ID" value="ADK86011.1"/>
    <property type="molecule type" value="Genomic_DNA"/>
</dbReference>
<feature type="compositionally biased region" description="Basic residues" evidence="1">
    <location>
        <begin position="246"/>
        <end position="256"/>
    </location>
</feature>
<gene>
    <name evidence="2" type="ordered locus">Deba_2657</name>
</gene>
<dbReference type="InterPro" id="IPR002745">
    <property type="entry name" value="Ptrans_KptA/Tpt1"/>
</dbReference>
<evidence type="ECO:0000256" key="1">
    <source>
        <dbReference type="SAM" id="MobiDB-lite"/>
    </source>
</evidence>
<name>E1QKB8_DESB2</name>
<feature type="region of interest" description="Disordered" evidence="1">
    <location>
        <begin position="185"/>
        <end position="225"/>
    </location>
</feature>